<organism evidence="1 2">
    <name type="scientific">Coccidioides immitis RMSCC 2394</name>
    <dbReference type="NCBI Taxonomy" id="404692"/>
    <lineage>
        <taxon>Eukaryota</taxon>
        <taxon>Fungi</taxon>
        <taxon>Dikarya</taxon>
        <taxon>Ascomycota</taxon>
        <taxon>Pezizomycotina</taxon>
        <taxon>Eurotiomycetes</taxon>
        <taxon>Eurotiomycetidae</taxon>
        <taxon>Onygenales</taxon>
        <taxon>Onygenaceae</taxon>
        <taxon>Coccidioides</taxon>
    </lineage>
</organism>
<dbReference type="EMBL" id="DS028096">
    <property type="protein sequence ID" value="KMP06494.1"/>
    <property type="molecule type" value="Genomic_DNA"/>
</dbReference>
<accession>A0A0J6YHD8</accession>
<sequence>MWIETRNVALKVFAVATESEAILRDVFRDFEVIMKLTGRSGEWNAHIITLISRDGHGANHEQSSRGEDGEELHACGQKEVLTDAWEERFELKRSTEVWLKKFPIWLWARRAPLYNFTKIVLDIKIREHLPSHDKVKCIARNLYCSAGILDWGPWHALYKLVFLSVTMRMSPLREGFNGMLFGP</sequence>
<proteinExistence type="predicted"/>
<dbReference type="Proteomes" id="UP000054565">
    <property type="component" value="Unassembled WGS sequence"/>
</dbReference>
<evidence type="ECO:0000313" key="2">
    <source>
        <dbReference type="Proteomes" id="UP000054565"/>
    </source>
</evidence>
<protein>
    <submittedName>
        <fullName evidence="1">Uncharacterized protein</fullName>
    </submittedName>
</protein>
<evidence type="ECO:0000313" key="1">
    <source>
        <dbReference type="EMBL" id="KMP06494.1"/>
    </source>
</evidence>
<dbReference type="AlphaFoldDB" id="A0A0J6YHD8"/>
<gene>
    <name evidence="1" type="ORF">CIRG_06175</name>
</gene>
<name>A0A0J6YHD8_COCIT</name>
<reference evidence="2" key="1">
    <citation type="journal article" date="2010" name="Genome Res.">
        <title>Population genomic sequencing of Coccidioides fungi reveals recent hybridization and transposon control.</title>
        <authorList>
            <person name="Neafsey D.E."/>
            <person name="Barker B.M."/>
            <person name="Sharpton T.J."/>
            <person name="Stajich J.E."/>
            <person name="Park D.J."/>
            <person name="Whiston E."/>
            <person name="Hung C.-Y."/>
            <person name="McMahan C."/>
            <person name="White J."/>
            <person name="Sykes S."/>
            <person name="Heiman D."/>
            <person name="Young S."/>
            <person name="Zeng Q."/>
            <person name="Abouelleil A."/>
            <person name="Aftuck L."/>
            <person name="Bessette D."/>
            <person name="Brown A."/>
            <person name="FitzGerald M."/>
            <person name="Lui A."/>
            <person name="Macdonald J.P."/>
            <person name="Priest M."/>
            <person name="Orbach M.J."/>
            <person name="Galgiani J.N."/>
            <person name="Kirkland T.N."/>
            <person name="Cole G.T."/>
            <person name="Birren B.W."/>
            <person name="Henn M.R."/>
            <person name="Taylor J.W."/>
            <person name="Rounsley S.D."/>
        </authorList>
    </citation>
    <scope>NUCLEOTIDE SEQUENCE [LARGE SCALE GENOMIC DNA]</scope>
    <source>
        <strain evidence="2">RMSCC 2394</strain>
    </source>
</reference>